<dbReference type="OrthoDB" id="6057093at2"/>
<keyword evidence="2" id="KW-1185">Reference proteome</keyword>
<accession>A0A1X7BLY8</accession>
<gene>
    <name evidence="1" type="ORF">ROA7745_00357</name>
</gene>
<protein>
    <submittedName>
        <fullName evidence="1">Uncharacterized protein</fullName>
    </submittedName>
</protein>
<evidence type="ECO:0000313" key="1">
    <source>
        <dbReference type="EMBL" id="SMC10550.1"/>
    </source>
</evidence>
<organism evidence="1 2">
    <name type="scientific">Roseovarius aestuarii</name>
    <dbReference type="NCBI Taxonomy" id="475083"/>
    <lineage>
        <taxon>Bacteria</taxon>
        <taxon>Pseudomonadati</taxon>
        <taxon>Pseudomonadota</taxon>
        <taxon>Alphaproteobacteria</taxon>
        <taxon>Rhodobacterales</taxon>
        <taxon>Roseobacteraceae</taxon>
        <taxon>Roseovarius</taxon>
    </lineage>
</organism>
<dbReference type="AlphaFoldDB" id="A0A1X7BLY8"/>
<name>A0A1X7BLY8_9RHOB</name>
<evidence type="ECO:0000313" key="2">
    <source>
        <dbReference type="Proteomes" id="UP000193224"/>
    </source>
</evidence>
<sequence length="318" mass="35855">MPIRFTSSTLVPFEANYPGVSPQLMARTRQMWSSRGLDLDKIWRITIGRFRGAGSIECQNPEASSSPVDQFFMFEQAAIWVASLNASAELAIDMPHTRLTTPQWRALHALTFRLIEQLDAIRLLFLNELPTPSMQIARSISEDIDMALAFISRPKLAARFTECETIEEANEFWRRHIAGGRAFKAVSEQLYRAGLEFDQSGEYAAWRKKVKAILGTAVHSSFRVPVSHQPGTQPGQFRETRDCLYYVTLRLQEMCAYSHGLTKNFGEDLKAINQNASSASDGELGRLTARISEITVDQLRWTLTNGEVPEAPLSHHVH</sequence>
<dbReference type="RefSeq" id="WP_139836263.1">
    <property type="nucleotide sequence ID" value="NZ_FWXB01000001.1"/>
</dbReference>
<proteinExistence type="predicted"/>
<dbReference type="Proteomes" id="UP000193224">
    <property type="component" value="Unassembled WGS sequence"/>
</dbReference>
<dbReference type="EMBL" id="FWXB01000001">
    <property type="protein sequence ID" value="SMC10550.1"/>
    <property type="molecule type" value="Genomic_DNA"/>
</dbReference>
<reference evidence="1 2" key="1">
    <citation type="submission" date="2017-03" db="EMBL/GenBank/DDBJ databases">
        <authorList>
            <person name="Afonso C.L."/>
            <person name="Miller P.J."/>
            <person name="Scott M.A."/>
            <person name="Spackman E."/>
            <person name="Goraichik I."/>
            <person name="Dimitrov K.M."/>
            <person name="Suarez D.L."/>
            <person name="Swayne D.E."/>
        </authorList>
    </citation>
    <scope>NUCLEOTIDE SEQUENCE [LARGE SCALE GENOMIC DNA]</scope>
    <source>
        <strain evidence="1 2">CECT 7745</strain>
    </source>
</reference>